<protein>
    <recommendedName>
        <fullName evidence="5">Lipoprotein</fullName>
    </recommendedName>
</protein>
<dbReference type="EMBL" id="DXAM01000063">
    <property type="protein sequence ID" value="HJA04127.1"/>
    <property type="molecule type" value="Genomic_DNA"/>
</dbReference>
<feature type="signal peptide" evidence="2">
    <location>
        <begin position="1"/>
        <end position="24"/>
    </location>
</feature>
<dbReference type="PROSITE" id="PS51257">
    <property type="entry name" value="PROKAR_LIPOPROTEIN"/>
    <property type="match status" value="1"/>
</dbReference>
<organism evidence="3 4">
    <name type="scientific">Candidatus Microbacterium stercoravium</name>
    <dbReference type="NCBI Taxonomy" id="2838697"/>
    <lineage>
        <taxon>Bacteria</taxon>
        <taxon>Bacillati</taxon>
        <taxon>Actinomycetota</taxon>
        <taxon>Actinomycetes</taxon>
        <taxon>Micrococcales</taxon>
        <taxon>Microbacteriaceae</taxon>
        <taxon>Microbacterium</taxon>
    </lineage>
</organism>
<reference evidence="3" key="2">
    <citation type="submission" date="2021-04" db="EMBL/GenBank/DDBJ databases">
        <authorList>
            <person name="Gilroy R."/>
        </authorList>
    </citation>
    <scope>NUCLEOTIDE SEQUENCE</scope>
    <source>
        <strain evidence="3">ChiHjej8B7-3636</strain>
    </source>
</reference>
<dbReference type="Proteomes" id="UP000824220">
    <property type="component" value="Unassembled WGS sequence"/>
</dbReference>
<keyword evidence="2" id="KW-0732">Signal</keyword>
<evidence type="ECO:0008006" key="5">
    <source>
        <dbReference type="Google" id="ProtNLM"/>
    </source>
</evidence>
<evidence type="ECO:0000313" key="3">
    <source>
        <dbReference type="EMBL" id="HJA04127.1"/>
    </source>
</evidence>
<evidence type="ECO:0000256" key="1">
    <source>
        <dbReference type="SAM" id="MobiDB-lite"/>
    </source>
</evidence>
<reference evidence="3" key="1">
    <citation type="journal article" date="2021" name="PeerJ">
        <title>Extensive microbial diversity within the chicken gut microbiome revealed by metagenomics and culture.</title>
        <authorList>
            <person name="Gilroy R."/>
            <person name="Ravi A."/>
            <person name="Getino M."/>
            <person name="Pursley I."/>
            <person name="Horton D.L."/>
            <person name="Alikhan N.F."/>
            <person name="Baker D."/>
            <person name="Gharbi K."/>
            <person name="Hall N."/>
            <person name="Watson M."/>
            <person name="Adriaenssens E.M."/>
            <person name="Foster-Nyarko E."/>
            <person name="Jarju S."/>
            <person name="Secka A."/>
            <person name="Antonio M."/>
            <person name="Oren A."/>
            <person name="Chaudhuri R.R."/>
            <person name="La Ragione R."/>
            <person name="Hildebrand F."/>
            <person name="Pallen M.J."/>
        </authorList>
    </citation>
    <scope>NUCLEOTIDE SEQUENCE</scope>
    <source>
        <strain evidence="3">ChiHjej8B7-3636</strain>
    </source>
</reference>
<feature type="compositionally biased region" description="Low complexity" evidence="1">
    <location>
        <begin position="40"/>
        <end position="59"/>
    </location>
</feature>
<sequence>MRSFPLTAVLAASALLVLTGCANEQNEPTPTSSPSPDAVSEAPAETPTESTTPEATPTPSEREDESPSQAPSPLELTTSSETITLDLTDVYCSGQPGQLHHLIGKTNHQLPLVEVTPGEFAMVKIGQGRPFKSPDPHGVTVIEDGITFADTSLGDATLNGTVTCTTWED</sequence>
<feature type="region of interest" description="Disordered" evidence="1">
    <location>
        <begin position="23"/>
        <end position="80"/>
    </location>
</feature>
<evidence type="ECO:0000313" key="4">
    <source>
        <dbReference type="Proteomes" id="UP000824220"/>
    </source>
</evidence>
<name>A0A9D2KHS4_9MICO</name>
<proteinExistence type="predicted"/>
<feature type="chain" id="PRO_5039467609" description="Lipoprotein" evidence="2">
    <location>
        <begin position="25"/>
        <end position="169"/>
    </location>
</feature>
<evidence type="ECO:0000256" key="2">
    <source>
        <dbReference type="SAM" id="SignalP"/>
    </source>
</evidence>
<accession>A0A9D2KHS4</accession>
<feature type="compositionally biased region" description="Polar residues" evidence="1">
    <location>
        <begin position="23"/>
        <end position="35"/>
    </location>
</feature>
<comment type="caution">
    <text evidence="3">The sequence shown here is derived from an EMBL/GenBank/DDBJ whole genome shotgun (WGS) entry which is preliminary data.</text>
</comment>
<dbReference type="AlphaFoldDB" id="A0A9D2KHS4"/>
<gene>
    <name evidence="3" type="ORF">H9800_04635</name>
</gene>